<evidence type="ECO:0000313" key="3">
    <source>
        <dbReference type="Proteomes" id="UP000534286"/>
    </source>
</evidence>
<comment type="caution">
    <text evidence="2">The sequence shown here is derived from an EMBL/GenBank/DDBJ whole genome shotgun (WGS) entry which is preliminary data.</text>
</comment>
<dbReference type="EMBL" id="JACHJU010000002">
    <property type="protein sequence ID" value="MBB4941600.1"/>
    <property type="molecule type" value="Genomic_DNA"/>
</dbReference>
<evidence type="ECO:0000256" key="1">
    <source>
        <dbReference type="SAM" id="MobiDB-lite"/>
    </source>
</evidence>
<gene>
    <name evidence="2" type="ORF">FHR32_005977</name>
</gene>
<protein>
    <recommendedName>
        <fullName evidence="4">Lipoprotein</fullName>
    </recommendedName>
</protein>
<keyword evidence="3" id="KW-1185">Reference proteome</keyword>
<feature type="region of interest" description="Disordered" evidence="1">
    <location>
        <begin position="21"/>
        <end position="43"/>
    </location>
</feature>
<evidence type="ECO:0008006" key="4">
    <source>
        <dbReference type="Google" id="ProtNLM"/>
    </source>
</evidence>
<accession>A0A7W7S0N0</accession>
<dbReference type="RefSeq" id="WP_184757644.1">
    <property type="nucleotide sequence ID" value="NZ_BAABEK010000037.1"/>
</dbReference>
<feature type="compositionally biased region" description="Basic and acidic residues" evidence="1">
    <location>
        <begin position="33"/>
        <end position="43"/>
    </location>
</feature>
<reference evidence="2 3" key="1">
    <citation type="submission" date="2020-08" db="EMBL/GenBank/DDBJ databases">
        <title>Sequencing the genomes of 1000 actinobacteria strains.</title>
        <authorList>
            <person name="Klenk H.-P."/>
        </authorList>
    </citation>
    <scope>NUCLEOTIDE SEQUENCE [LARGE SCALE GENOMIC DNA]</scope>
    <source>
        <strain evidence="2 3">DSM 43023</strain>
    </source>
</reference>
<evidence type="ECO:0000313" key="2">
    <source>
        <dbReference type="EMBL" id="MBB4941600.1"/>
    </source>
</evidence>
<sequence>MALLAAVCGCAVTGWGERPQAAESTAVATPSPKDAKDGEDAKKPADARELYLESLRQQALQPSVNLVQEYYRQEKFYPGGSRNVVVSGFDYRTKDVRLEKSQVTVAGGKTWTAWATWCRGRSEEWFWTGEGSWEMRSSTRCPSLPSQAWLNDGLGVGGLTEKQADIFVGQLGDYKGLIRGRGMSVVKRNGKPYVRLEISVTPLRFGTGSAVGAGLYQDAFKYTELDSFTHPYSLLANGGSAVDIVRYIDPETRLPVYSEMLETGKGTWMMHRVVYEFGSPVGKSTLPAKPGIARLTWQPEGT</sequence>
<dbReference type="AlphaFoldDB" id="A0A7W7S0N0"/>
<proteinExistence type="predicted"/>
<dbReference type="Proteomes" id="UP000534286">
    <property type="component" value="Unassembled WGS sequence"/>
</dbReference>
<organism evidence="2 3">
    <name type="scientific">Streptosporangium album</name>
    <dbReference type="NCBI Taxonomy" id="47479"/>
    <lineage>
        <taxon>Bacteria</taxon>
        <taxon>Bacillati</taxon>
        <taxon>Actinomycetota</taxon>
        <taxon>Actinomycetes</taxon>
        <taxon>Streptosporangiales</taxon>
        <taxon>Streptosporangiaceae</taxon>
        <taxon>Streptosporangium</taxon>
    </lineage>
</organism>
<name>A0A7W7S0N0_9ACTN</name>